<sequence length="395" mass="43537">MTHYTLPPLYSPVRPELHPDAELIQDRTTRWMRTTGLCATPEAERAVGNVMAGDMAARWSPRQPRERVQWVSDFWCLGAVLDDQRLEAGDGSPAVVGPFIGELWPVISDHRGHRPTDADPPVLRGVYDITRRAYELSTPMQADRYVAGFGAWLLGVLRDDARWDRLGLGDFLRYRFGAVAAQLMLDVANVACVTAVPAAAWHDPKTVAAGRAAMMTAALDNDMVSYGKEHLRARATGVWPGPNVVRFLELNGHSVQDAFARTAEIRNGLMCLWRHLLAELLPAADPATAAYLRGLDLLVAGNLRHHLTSSRYHNPDGRHPHAVTFSASFTERCPVTDHRPPTAALAWWWRQREAPFHSTAPADPAPPGPGDDPCDPVPPDAPAKDGPATVRRRDP</sequence>
<keyword evidence="4" id="KW-1185">Reference proteome</keyword>
<dbReference type="InterPro" id="IPR008949">
    <property type="entry name" value="Isoprenoid_synthase_dom_sf"/>
</dbReference>
<evidence type="ECO:0000256" key="1">
    <source>
        <dbReference type="ARBA" id="ARBA00023239"/>
    </source>
</evidence>
<dbReference type="Gene3D" id="1.10.600.10">
    <property type="entry name" value="Farnesyl Diphosphate Synthase"/>
    <property type="match status" value="1"/>
</dbReference>
<dbReference type="STRING" id="1048205.AB852_25695"/>
<dbReference type="AlphaFoldDB" id="A0A1Q4V389"/>
<name>A0A1Q4V389_9ACTN</name>
<feature type="region of interest" description="Disordered" evidence="2">
    <location>
        <begin position="356"/>
        <end position="395"/>
    </location>
</feature>
<comment type="caution">
    <text evidence="3">The sequence shown here is derived from an EMBL/GenBank/DDBJ whole genome shotgun (WGS) entry which is preliminary data.</text>
</comment>
<evidence type="ECO:0000313" key="3">
    <source>
        <dbReference type="EMBL" id="OKH92308.1"/>
    </source>
</evidence>
<protein>
    <submittedName>
        <fullName evidence="3">Uncharacterized protein</fullName>
    </submittedName>
</protein>
<dbReference type="Pfam" id="PF19086">
    <property type="entry name" value="Terpene_syn_C_2"/>
    <property type="match status" value="1"/>
</dbReference>
<dbReference type="InterPro" id="IPR034686">
    <property type="entry name" value="Terpene_cyclase-like_2"/>
</dbReference>
<dbReference type="GO" id="GO:0010333">
    <property type="term" value="F:terpene synthase activity"/>
    <property type="evidence" value="ECO:0007669"/>
    <property type="project" value="InterPro"/>
</dbReference>
<gene>
    <name evidence="3" type="ORF">AB852_25695</name>
</gene>
<dbReference type="RefSeq" id="WP_073792636.1">
    <property type="nucleotide sequence ID" value="NZ_LFBV01000007.1"/>
</dbReference>
<dbReference type="EMBL" id="LFBV01000007">
    <property type="protein sequence ID" value="OKH92308.1"/>
    <property type="molecule type" value="Genomic_DNA"/>
</dbReference>
<keyword evidence="1" id="KW-0456">Lyase</keyword>
<evidence type="ECO:0000313" key="4">
    <source>
        <dbReference type="Proteomes" id="UP000186455"/>
    </source>
</evidence>
<dbReference type="Proteomes" id="UP000186455">
    <property type="component" value="Unassembled WGS sequence"/>
</dbReference>
<reference evidence="3 4" key="1">
    <citation type="submission" date="2015-06" db="EMBL/GenBank/DDBJ databases">
        <title>Cloning and characterization of the uncialamcin biosynthetic gene cluster.</title>
        <authorList>
            <person name="Yan X."/>
            <person name="Huang T."/>
            <person name="Ge H."/>
            <person name="Shen B."/>
        </authorList>
    </citation>
    <scope>NUCLEOTIDE SEQUENCE [LARGE SCALE GENOMIC DNA]</scope>
    <source>
        <strain evidence="3 4">DCA2648</strain>
    </source>
</reference>
<dbReference type="SFLD" id="SFLDG01020">
    <property type="entry name" value="Terpene_Cyclase_Like_2"/>
    <property type="match status" value="1"/>
</dbReference>
<evidence type="ECO:0000256" key="2">
    <source>
        <dbReference type="SAM" id="MobiDB-lite"/>
    </source>
</evidence>
<dbReference type="SFLD" id="SFLDS00005">
    <property type="entry name" value="Isoprenoid_Synthase_Type_I"/>
    <property type="match status" value="1"/>
</dbReference>
<proteinExistence type="predicted"/>
<organism evidence="3 4">
    <name type="scientific">Streptomyces uncialis</name>
    <dbReference type="NCBI Taxonomy" id="1048205"/>
    <lineage>
        <taxon>Bacteria</taxon>
        <taxon>Bacillati</taxon>
        <taxon>Actinomycetota</taxon>
        <taxon>Actinomycetes</taxon>
        <taxon>Kitasatosporales</taxon>
        <taxon>Streptomycetaceae</taxon>
        <taxon>Streptomyces</taxon>
    </lineage>
</organism>
<feature type="compositionally biased region" description="Pro residues" evidence="2">
    <location>
        <begin position="363"/>
        <end position="381"/>
    </location>
</feature>
<accession>A0A1Q4V389</accession>
<dbReference type="SUPFAM" id="SSF48576">
    <property type="entry name" value="Terpenoid synthases"/>
    <property type="match status" value="1"/>
</dbReference>